<evidence type="ECO:0000256" key="1">
    <source>
        <dbReference type="SAM" id="MobiDB-lite"/>
    </source>
</evidence>
<gene>
    <name evidence="2" type="ORF">CQW23_00905</name>
</gene>
<reference evidence="3" key="2">
    <citation type="journal article" date="2017" name="J. Anim. Genet.">
        <title>Multiple reference genome sequences of hot pepper reveal the massive evolution of plant disease resistance genes by retroduplication.</title>
        <authorList>
            <person name="Kim S."/>
            <person name="Park J."/>
            <person name="Yeom S.-I."/>
            <person name="Kim Y.-M."/>
            <person name="Seo E."/>
            <person name="Kim K.-T."/>
            <person name="Kim M.-S."/>
            <person name="Lee J.M."/>
            <person name="Cheong K."/>
            <person name="Shin H.-S."/>
            <person name="Kim S.-B."/>
            <person name="Han K."/>
            <person name="Lee J."/>
            <person name="Park M."/>
            <person name="Lee H.-A."/>
            <person name="Lee H.-Y."/>
            <person name="Lee Y."/>
            <person name="Oh S."/>
            <person name="Lee J.H."/>
            <person name="Choi E."/>
            <person name="Choi E."/>
            <person name="Lee S.E."/>
            <person name="Jeon J."/>
            <person name="Kim H."/>
            <person name="Choi G."/>
            <person name="Song H."/>
            <person name="Lee J."/>
            <person name="Lee S.-C."/>
            <person name="Kwon J.-K."/>
            <person name="Lee H.-Y."/>
            <person name="Koo N."/>
            <person name="Hong Y."/>
            <person name="Kim R.W."/>
            <person name="Kang W.-H."/>
            <person name="Huh J.H."/>
            <person name="Kang B.-C."/>
            <person name="Yang T.-J."/>
            <person name="Lee Y.-H."/>
            <person name="Bennetzen J.L."/>
            <person name="Choi D."/>
        </authorList>
    </citation>
    <scope>NUCLEOTIDE SEQUENCE [LARGE SCALE GENOMIC DNA]</scope>
    <source>
        <strain evidence="3">cv. PBC81</strain>
    </source>
</reference>
<feature type="compositionally biased region" description="Basic and acidic residues" evidence="1">
    <location>
        <begin position="50"/>
        <end position="68"/>
    </location>
</feature>
<protein>
    <submittedName>
        <fullName evidence="2">Uncharacterized protein</fullName>
    </submittedName>
</protein>
<evidence type="ECO:0000313" key="3">
    <source>
        <dbReference type="Proteomes" id="UP000224567"/>
    </source>
</evidence>
<dbReference type="STRING" id="33114.A0A2G2XM30"/>
<accession>A0A2G2XM30</accession>
<organism evidence="2 3">
    <name type="scientific">Capsicum baccatum</name>
    <name type="common">Peruvian pepper</name>
    <dbReference type="NCBI Taxonomy" id="33114"/>
    <lineage>
        <taxon>Eukaryota</taxon>
        <taxon>Viridiplantae</taxon>
        <taxon>Streptophyta</taxon>
        <taxon>Embryophyta</taxon>
        <taxon>Tracheophyta</taxon>
        <taxon>Spermatophyta</taxon>
        <taxon>Magnoliopsida</taxon>
        <taxon>eudicotyledons</taxon>
        <taxon>Gunneridae</taxon>
        <taxon>Pentapetalae</taxon>
        <taxon>asterids</taxon>
        <taxon>lamiids</taxon>
        <taxon>Solanales</taxon>
        <taxon>Solanaceae</taxon>
        <taxon>Solanoideae</taxon>
        <taxon>Capsiceae</taxon>
        <taxon>Capsicum</taxon>
    </lineage>
</organism>
<sequence>MKLMAIIRLSTAHAKLKLRRQVLKSSVEAALQVLHFAIYHQELTEMEEREQEREKELGKNCSTDHDARSNALSRKCRSESDAESLSRACNEWRSKSSTVDIPFFLVTISSNSSVTLRNLRELEACQHNGQKKDSFFCYHENRGFADLGLSLIGEAEISFSQGGGSHENMPNVVGWELNKGKKVPSGSEAIETDDSPPGEISISSESATLSRHRNLQHVEQILVTYVESVVNNGATVPYSKAEIEKLLHMMQEKDQLWIHSDTNAVYFM</sequence>
<proteinExistence type="predicted"/>
<dbReference type="Proteomes" id="UP000224567">
    <property type="component" value="Unassembled WGS sequence"/>
</dbReference>
<dbReference type="InterPro" id="IPR027417">
    <property type="entry name" value="P-loop_NTPase"/>
</dbReference>
<feature type="region of interest" description="Disordered" evidence="1">
    <location>
        <begin position="48"/>
        <end position="73"/>
    </location>
</feature>
<dbReference type="EMBL" id="MLFT02000001">
    <property type="protein sequence ID" value="PHT58542.1"/>
    <property type="molecule type" value="Genomic_DNA"/>
</dbReference>
<dbReference type="AlphaFoldDB" id="A0A2G2XM30"/>
<evidence type="ECO:0000313" key="2">
    <source>
        <dbReference type="EMBL" id="PHT58542.1"/>
    </source>
</evidence>
<reference evidence="2 3" key="1">
    <citation type="journal article" date="2017" name="Genome Biol.">
        <title>New reference genome sequences of hot pepper reveal the massive evolution of plant disease-resistance genes by retroduplication.</title>
        <authorList>
            <person name="Kim S."/>
            <person name="Park J."/>
            <person name="Yeom S.I."/>
            <person name="Kim Y.M."/>
            <person name="Seo E."/>
            <person name="Kim K.T."/>
            <person name="Kim M.S."/>
            <person name="Lee J.M."/>
            <person name="Cheong K."/>
            <person name="Shin H.S."/>
            <person name="Kim S.B."/>
            <person name="Han K."/>
            <person name="Lee J."/>
            <person name="Park M."/>
            <person name="Lee H.A."/>
            <person name="Lee H.Y."/>
            <person name="Lee Y."/>
            <person name="Oh S."/>
            <person name="Lee J.H."/>
            <person name="Choi E."/>
            <person name="Choi E."/>
            <person name="Lee S.E."/>
            <person name="Jeon J."/>
            <person name="Kim H."/>
            <person name="Choi G."/>
            <person name="Song H."/>
            <person name="Lee J."/>
            <person name="Lee S.C."/>
            <person name="Kwon J.K."/>
            <person name="Lee H.Y."/>
            <person name="Koo N."/>
            <person name="Hong Y."/>
            <person name="Kim R.W."/>
            <person name="Kang W.H."/>
            <person name="Huh J.H."/>
            <person name="Kang B.C."/>
            <person name="Yang T.J."/>
            <person name="Lee Y.H."/>
            <person name="Bennetzen J.L."/>
            <person name="Choi D."/>
        </authorList>
    </citation>
    <scope>NUCLEOTIDE SEQUENCE [LARGE SCALE GENOMIC DNA]</scope>
    <source>
        <strain evidence="3">cv. PBC81</strain>
    </source>
</reference>
<dbReference type="Gene3D" id="3.40.50.300">
    <property type="entry name" value="P-loop containing nucleotide triphosphate hydrolases"/>
    <property type="match status" value="1"/>
</dbReference>
<dbReference type="Gene3D" id="3.40.140.100">
    <property type="entry name" value="Ubiquitin-like modifier-activating enzyme ATG7 C-terminal domain"/>
    <property type="match status" value="1"/>
</dbReference>
<comment type="caution">
    <text evidence="2">The sequence shown here is derived from an EMBL/GenBank/DDBJ whole genome shotgun (WGS) entry which is preliminary data.</text>
</comment>
<keyword evidence="3" id="KW-1185">Reference proteome</keyword>
<name>A0A2G2XM30_CAPBA</name>
<dbReference type="OrthoDB" id="10563461at2759"/>
<dbReference type="InterPro" id="IPR042523">
    <property type="entry name" value="Atg7_N_2"/>
</dbReference>